<dbReference type="InterPro" id="IPR041528">
    <property type="entry name" value="Cas6b_N"/>
</dbReference>
<dbReference type="EMBL" id="CP003345">
    <property type="protein sequence ID" value="AFM05738.1"/>
    <property type="molecule type" value="Genomic_DNA"/>
</dbReference>
<dbReference type="HOGENOM" id="CLU_086561_0_0_10"/>
<dbReference type="AlphaFoldDB" id="I4AP53"/>
<evidence type="ECO:0000313" key="4">
    <source>
        <dbReference type="Proteomes" id="UP000006054"/>
    </source>
</evidence>
<dbReference type="Pfam" id="PF17955">
    <property type="entry name" value="Cas6b_N"/>
    <property type="match status" value="1"/>
</dbReference>
<dbReference type="KEGG" id="fli:Fleli_3418"/>
<dbReference type="InterPro" id="IPR020209">
    <property type="entry name" value="Cas6b_C"/>
</dbReference>
<evidence type="ECO:0000259" key="2">
    <source>
        <dbReference type="Pfam" id="PF17955"/>
    </source>
</evidence>
<gene>
    <name evidence="3" type="ordered locus">Fleli_3418</name>
</gene>
<evidence type="ECO:0008006" key="5">
    <source>
        <dbReference type="Google" id="ProtNLM"/>
    </source>
</evidence>
<feature type="domain" description="Cas6b C-terminal" evidence="1">
    <location>
        <begin position="131"/>
        <end position="240"/>
    </location>
</feature>
<protein>
    <recommendedName>
        <fullName evidence="5">DNA repair protein</fullName>
    </recommendedName>
</protein>
<accession>I4AP53</accession>
<sequence>MFSNSLQPLPQNKYNKKCILKLLRVHFNVEIAPYEVAAFRGAIIEKVGLENDLFHNHINNKKDKNGSNYAYRYPRIQYKRIGKQPVILCVGDGVEEIHKFFEQKNWDIYIGKDLLEMRIAKLDLNEFEMRVSERMNYYSIRNWVALNQQAYNQYQKLDGIVEKIAFLEKKLIGNILAFAKGIGWHIEENIELKITDLPQNQLISYKKQRLETFHVDFKTNVFLPQYIGLGAKTSVGMGTVFLKK</sequence>
<name>I4AP53_BERLS</name>
<proteinExistence type="predicted"/>
<dbReference type="eggNOG" id="ENOG503038X">
    <property type="taxonomic scope" value="Bacteria"/>
</dbReference>
<reference evidence="4" key="1">
    <citation type="submission" date="2012-06" db="EMBL/GenBank/DDBJ databases">
        <title>The complete genome of Flexibacter litoralis DSM 6794.</title>
        <authorList>
            <person name="Lucas S."/>
            <person name="Copeland A."/>
            <person name="Lapidus A."/>
            <person name="Glavina del Rio T."/>
            <person name="Dalin E."/>
            <person name="Tice H."/>
            <person name="Bruce D."/>
            <person name="Goodwin L."/>
            <person name="Pitluck S."/>
            <person name="Peters L."/>
            <person name="Ovchinnikova G."/>
            <person name="Lu M."/>
            <person name="Kyrpides N."/>
            <person name="Mavromatis K."/>
            <person name="Ivanova N."/>
            <person name="Brettin T."/>
            <person name="Detter J.C."/>
            <person name="Han C."/>
            <person name="Larimer F."/>
            <person name="Land M."/>
            <person name="Hauser L."/>
            <person name="Markowitz V."/>
            <person name="Cheng J.-F."/>
            <person name="Hugenholtz P."/>
            <person name="Woyke T."/>
            <person name="Wu D."/>
            <person name="Spring S."/>
            <person name="Lang E."/>
            <person name="Kopitz M."/>
            <person name="Brambilla E."/>
            <person name="Klenk H.-P."/>
            <person name="Eisen J.A."/>
        </authorList>
    </citation>
    <scope>NUCLEOTIDE SEQUENCE [LARGE SCALE GENOMIC DNA]</scope>
    <source>
        <strain evidence="4">ATCC 23117 / DSM 6794 / NBRC 15988 / NCIMB 1366 / Sio-4</strain>
    </source>
</reference>
<organism evidence="3 4">
    <name type="scientific">Bernardetia litoralis (strain ATCC 23117 / DSM 6794 / NBRC 15988 / NCIMB 1366 / Fx l1 / Sio-4)</name>
    <name type="common">Flexibacter litoralis</name>
    <dbReference type="NCBI Taxonomy" id="880071"/>
    <lineage>
        <taxon>Bacteria</taxon>
        <taxon>Pseudomonadati</taxon>
        <taxon>Bacteroidota</taxon>
        <taxon>Cytophagia</taxon>
        <taxon>Cytophagales</taxon>
        <taxon>Bernardetiaceae</taxon>
        <taxon>Bernardetia</taxon>
    </lineage>
</organism>
<dbReference type="Pfam" id="PF17262">
    <property type="entry name" value="Cas6b_C"/>
    <property type="match status" value="1"/>
</dbReference>
<keyword evidence="4" id="KW-1185">Reference proteome</keyword>
<evidence type="ECO:0000259" key="1">
    <source>
        <dbReference type="Pfam" id="PF17262"/>
    </source>
</evidence>
<dbReference type="Proteomes" id="UP000006054">
    <property type="component" value="Chromosome"/>
</dbReference>
<evidence type="ECO:0000313" key="3">
    <source>
        <dbReference type="EMBL" id="AFM05738.1"/>
    </source>
</evidence>
<feature type="domain" description="Cas6b N-terminal" evidence="2">
    <location>
        <begin position="20"/>
        <end position="127"/>
    </location>
</feature>